<accession>A0A9X0QWK1</accession>
<dbReference type="EMBL" id="JACOMF010000006">
    <property type="protein sequence ID" value="MBC4015246.1"/>
    <property type="molecule type" value="Genomic_DNA"/>
</dbReference>
<dbReference type="InterPro" id="IPR000873">
    <property type="entry name" value="AMP-dep_synth/lig_dom"/>
</dbReference>
<comment type="caution">
    <text evidence="3">The sequence shown here is derived from an EMBL/GenBank/DDBJ whole genome shotgun (WGS) entry which is preliminary data.</text>
</comment>
<organism evidence="3 4">
    <name type="scientific">Siccirubricoccus deserti</name>
    <dbReference type="NCBI Taxonomy" id="2013562"/>
    <lineage>
        <taxon>Bacteria</taxon>
        <taxon>Pseudomonadati</taxon>
        <taxon>Pseudomonadota</taxon>
        <taxon>Alphaproteobacteria</taxon>
        <taxon>Acetobacterales</taxon>
        <taxon>Roseomonadaceae</taxon>
        <taxon>Siccirubricoccus</taxon>
    </lineage>
</organism>
<reference evidence="3" key="1">
    <citation type="submission" date="2020-08" db="EMBL/GenBank/DDBJ databases">
        <authorList>
            <person name="Hu Y."/>
            <person name="Nguyen S.V."/>
            <person name="Li F."/>
            <person name="Fanning S."/>
        </authorList>
    </citation>
    <scope>NUCLEOTIDE SEQUENCE</scope>
    <source>
        <strain evidence="3">SYSU D8009</strain>
    </source>
</reference>
<feature type="domain" description="AMP-dependent synthetase/ligase" evidence="2">
    <location>
        <begin position="4"/>
        <end position="77"/>
    </location>
</feature>
<dbReference type="Proteomes" id="UP000600101">
    <property type="component" value="Unassembled WGS sequence"/>
</dbReference>
<name>A0A9X0QWK1_9PROT</name>
<feature type="region of interest" description="Disordered" evidence="1">
    <location>
        <begin position="105"/>
        <end position="141"/>
    </location>
</feature>
<proteinExistence type="predicted"/>
<dbReference type="AlphaFoldDB" id="A0A9X0QWK1"/>
<dbReference type="Gene3D" id="3.40.50.12780">
    <property type="entry name" value="N-terminal domain of ligase-like"/>
    <property type="match status" value="1"/>
</dbReference>
<feature type="region of interest" description="Disordered" evidence="1">
    <location>
        <begin position="1"/>
        <end position="45"/>
    </location>
</feature>
<dbReference type="Pfam" id="PF00501">
    <property type="entry name" value="AMP-binding"/>
    <property type="match status" value="1"/>
</dbReference>
<keyword evidence="4" id="KW-1185">Reference proteome</keyword>
<feature type="compositionally biased region" description="Basic and acidic residues" evidence="1">
    <location>
        <begin position="120"/>
        <end position="130"/>
    </location>
</feature>
<evidence type="ECO:0000259" key="2">
    <source>
        <dbReference type="Pfam" id="PF00501"/>
    </source>
</evidence>
<evidence type="ECO:0000313" key="4">
    <source>
        <dbReference type="Proteomes" id="UP000600101"/>
    </source>
</evidence>
<dbReference type="InterPro" id="IPR042099">
    <property type="entry name" value="ANL_N_sf"/>
</dbReference>
<dbReference type="SUPFAM" id="SSF56801">
    <property type="entry name" value="Acetyl-CoA synthetase-like"/>
    <property type="match status" value="1"/>
</dbReference>
<sequence length="141" mass="14446">MARQTLGAAANSAWGMSENGTVTTTQPDNAEAKTTSADGCSPPGVELRIIDPASRVLPDGAQGRLQVRGCSNFPGYLARPGLDSTGPEGWSAPVASPAWLTRVTSAPPAVRRTSSAAGEHSGRRGQEPVHGRIGCAGRARA</sequence>
<evidence type="ECO:0000313" key="3">
    <source>
        <dbReference type="EMBL" id="MBC4015246.1"/>
    </source>
</evidence>
<feature type="compositionally biased region" description="Polar residues" evidence="1">
    <location>
        <begin position="18"/>
        <end position="38"/>
    </location>
</feature>
<protein>
    <submittedName>
        <fullName evidence="3">AMP-binding protein</fullName>
    </submittedName>
</protein>
<evidence type="ECO:0000256" key="1">
    <source>
        <dbReference type="SAM" id="MobiDB-lite"/>
    </source>
</evidence>
<gene>
    <name evidence="3" type="ORF">H7965_07890</name>
</gene>